<evidence type="ECO:0000313" key="2">
    <source>
        <dbReference type="Proteomes" id="UP000198287"/>
    </source>
</evidence>
<organism evidence="1 2">
    <name type="scientific">Folsomia candida</name>
    <name type="common">Springtail</name>
    <dbReference type="NCBI Taxonomy" id="158441"/>
    <lineage>
        <taxon>Eukaryota</taxon>
        <taxon>Metazoa</taxon>
        <taxon>Ecdysozoa</taxon>
        <taxon>Arthropoda</taxon>
        <taxon>Hexapoda</taxon>
        <taxon>Collembola</taxon>
        <taxon>Entomobryomorpha</taxon>
        <taxon>Isotomoidea</taxon>
        <taxon>Isotomidae</taxon>
        <taxon>Proisotominae</taxon>
        <taxon>Folsomia</taxon>
    </lineage>
</organism>
<sequence length="150" mass="17388">KHDSYSMVPYDFRAIYQLSTFVAAVSTRLTFGKYQVKLAPAYVQDKNTRDGEYRFDLSRESPGLLRAQVYSRHTRAAKYQLWIQFHEVPFEEALAGEQLPHPLPNPIQGWYCQCKTGARTLELVRILQVYSGSWAGQDTKINYKLHRIVS</sequence>
<feature type="non-terminal residue" evidence="1">
    <location>
        <position position="1"/>
    </location>
</feature>
<name>A0A226DBY3_FOLCA</name>
<reference evidence="1 2" key="1">
    <citation type="submission" date="2015-12" db="EMBL/GenBank/DDBJ databases">
        <title>The genome of Folsomia candida.</title>
        <authorList>
            <person name="Faddeeva A."/>
            <person name="Derks M.F."/>
            <person name="Anvar Y."/>
            <person name="Smit S."/>
            <person name="Van Straalen N."/>
            <person name="Roelofs D."/>
        </authorList>
    </citation>
    <scope>NUCLEOTIDE SEQUENCE [LARGE SCALE GENOMIC DNA]</scope>
    <source>
        <strain evidence="1 2">VU population</strain>
        <tissue evidence="1">Whole body</tissue>
    </source>
</reference>
<protein>
    <submittedName>
        <fullName evidence="1">Uncharacterized protein</fullName>
    </submittedName>
</protein>
<evidence type="ECO:0000313" key="1">
    <source>
        <dbReference type="EMBL" id="OXA43022.1"/>
    </source>
</evidence>
<keyword evidence="2" id="KW-1185">Reference proteome</keyword>
<accession>A0A226DBY3</accession>
<gene>
    <name evidence="1" type="ORF">Fcan01_22239</name>
</gene>
<dbReference type="AlphaFoldDB" id="A0A226DBY3"/>
<proteinExistence type="predicted"/>
<dbReference type="EMBL" id="LNIX01000023">
    <property type="protein sequence ID" value="OXA43022.1"/>
    <property type="molecule type" value="Genomic_DNA"/>
</dbReference>
<dbReference type="Proteomes" id="UP000198287">
    <property type="component" value="Unassembled WGS sequence"/>
</dbReference>
<comment type="caution">
    <text evidence="1">The sequence shown here is derived from an EMBL/GenBank/DDBJ whole genome shotgun (WGS) entry which is preliminary data.</text>
</comment>